<keyword evidence="6 10" id="KW-0479">Metal-binding</keyword>
<dbReference type="InterPro" id="IPR018338">
    <property type="entry name" value="Carbonic_anhydrase_a-class_CS"/>
</dbReference>
<dbReference type="STRING" id="1121416.SAMN02745220_01477"/>
<keyword evidence="13" id="KW-1185">Reference proteome</keyword>
<comment type="cofactor">
    <cofactor evidence="1 10">
        <name>Zn(2+)</name>
        <dbReference type="ChEBI" id="CHEBI:29105"/>
    </cofactor>
</comment>
<evidence type="ECO:0000256" key="4">
    <source>
        <dbReference type="ARBA" id="ARBA00012925"/>
    </source>
</evidence>
<dbReference type="Proteomes" id="UP000184603">
    <property type="component" value="Unassembled WGS sequence"/>
</dbReference>
<dbReference type="PANTHER" id="PTHR18952">
    <property type="entry name" value="CARBONIC ANHYDRASE"/>
    <property type="match status" value="1"/>
</dbReference>
<proteinExistence type="inferred from homology"/>
<organism evidence="12 13">
    <name type="scientific">Desulfopila aestuarii DSM 18488</name>
    <dbReference type="NCBI Taxonomy" id="1121416"/>
    <lineage>
        <taxon>Bacteria</taxon>
        <taxon>Pseudomonadati</taxon>
        <taxon>Thermodesulfobacteriota</taxon>
        <taxon>Desulfobulbia</taxon>
        <taxon>Desulfobulbales</taxon>
        <taxon>Desulfocapsaceae</taxon>
        <taxon>Desulfopila</taxon>
    </lineage>
</organism>
<evidence type="ECO:0000256" key="3">
    <source>
        <dbReference type="ARBA" id="ARBA00010718"/>
    </source>
</evidence>
<reference evidence="12 13" key="1">
    <citation type="submission" date="2016-12" db="EMBL/GenBank/DDBJ databases">
        <authorList>
            <person name="Song W.-J."/>
            <person name="Kurnit D.M."/>
        </authorList>
    </citation>
    <scope>NUCLEOTIDE SEQUENCE [LARGE SCALE GENOMIC DNA]</scope>
    <source>
        <strain evidence="12 13">DSM 18488</strain>
    </source>
</reference>
<dbReference type="EMBL" id="FRFE01000005">
    <property type="protein sequence ID" value="SHO46408.1"/>
    <property type="molecule type" value="Genomic_DNA"/>
</dbReference>
<evidence type="ECO:0000256" key="10">
    <source>
        <dbReference type="RuleBase" id="RU367011"/>
    </source>
</evidence>
<accession>A0A1M7Y327</accession>
<dbReference type="InterPro" id="IPR023561">
    <property type="entry name" value="Carbonic_anhydrase_a-class"/>
</dbReference>
<feature type="signal peptide" evidence="10">
    <location>
        <begin position="1"/>
        <end position="25"/>
    </location>
</feature>
<dbReference type="GO" id="GO:0004089">
    <property type="term" value="F:carbonate dehydratase activity"/>
    <property type="evidence" value="ECO:0007669"/>
    <property type="project" value="UniProtKB-UniRule"/>
</dbReference>
<dbReference type="EC" id="4.2.1.1" evidence="4 10"/>
<evidence type="ECO:0000256" key="8">
    <source>
        <dbReference type="ARBA" id="ARBA00023239"/>
    </source>
</evidence>
<keyword evidence="10" id="KW-0732">Signal</keyword>
<sequence length="252" mass="26974">MKKGPIFKAAAALIITGCVAVSAHASGSEGVHWGYSGDNGPEHWGQLSPDFSMCGTGKNQSPVNLTSFIEAELEPLAMQYATEAIEVLNNGHAIQVNFAPGSSLEVEGRKYELKQIHFHSPSENVIDGKFYPMEGHLVHADAKGQLAVVAVMYEDGPVNSAIAATWQEMPGAAGEKKPLAGVGTVEGFLPGSRDYYRFNGSLTTPPCTEGVTWLVLKESAKLTADQIGQFQKVMGMANNRPVQPTNARMILE</sequence>
<dbReference type="PROSITE" id="PS00162">
    <property type="entry name" value="ALPHA_CA_1"/>
    <property type="match status" value="1"/>
</dbReference>
<protein>
    <recommendedName>
        <fullName evidence="5 10">Carbonic anhydrase</fullName>
        <ecNumber evidence="4 10">4.2.1.1</ecNumber>
    </recommendedName>
</protein>
<dbReference type="RefSeq" id="WP_073612808.1">
    <property type="nucleotide sequence ID" value="NZ_FRFE01000005.1"/>
</dbReference>
<gene>
    <name evidence="12" type="ORF">SAMN02745220_01477</name>
</gene>
<evidence type="ECO:0000256" key="1">
    <source>
        <dbReference type="ARBA" id="ARBA00001947"/>
    </source>
</evidence>
<dbReference type="InterPro" id="IPR001148">
    <property type="entry name" value="CA_dom"/>
</dbReference>
<dbReference type="OrthoDB" id="5327615at2"/>
<comment type="catalytic activity">
    <reaction evidence="9 10">
        <text>hydrogencarbonate + H(+) = CO2 + H2O</text>
        <dbReference type="Rhea" id="RHEA:10748"/>
        <dbReference type="ChEBI" id="CHEBI:15377"/>
        <dbReference type="ChEBI" id="CHEBI:15378"/>
        <dbReference type="ChEBI" id="CHEBI:16526"/>
        <dbReference type="ChEBI" id="CHEBI:17544"/>
        <dbReference type="EC" id="4.2.1.1"/>
    </reaction>
</comment>
<comment type="similarity">
    <text evidence="3 10">Belongs to the alpha-carbonic anhydrase family.</text>
</comment>
<evidence type="ECO:0000313" key="12">
    <source>
        <dbReference type="EMBL" id="SHO46408.1"/>
    </source>
</evidence>
<evidence type="ECO:0000313" key="13">
    <source>
        <dbReference type="Proteomes" id="UP000184603"/>
    </source>
</evidence>
<dbReference type="CDD" id="cd03124">
    <property type="entry name" value="alpha_CA_prokaryotic_like"/>
    <property type="match status" value="1"/>
</dbReference>
<evidence type="ECO:0000259" key="11">
    <source>
        <dbReference type="PROSITE" id="PS51144"/>
    </source>
</evidence>
<evidence type="ECO:0000256" key="5">
    <source>
        <dbReference type="ARBA" id="ARBA00014628"/>
    </source>
</evidence>
<feature type="domain" description="Alpha-carbonic anhydrase" evidence="11">
    <location>
        <begin position="31"/>
        <end position="252"/>
    </location>
</feature>
<evidence type="ECO:0000256" key="7">
    <source>
        <dbReference type="ARBA" id="ARBA00022833"/>
    </source>
</evidence>
<evidence type="ECO:0000256" key="2">
    <source>
        <dbReference type="ARBA" id="ARBA00002904"/>
    </source>
</evidence>
<dbReference type="SMART" id="SM01057">
    <property type="entry name" value="Carb_anhydrase"/>
    <property type="match status" value="1"/>
</dbReference>
<dbReference type="AlphaFoldDB" id="A0A1M7Y327"/>
<keyword evidence="8 10" id="KW-0456">Lyase</keyword>
<comment type="function">
    <text evidence="2 10">Reversible hydration of carbon dioxide.</text>
</comment>
<evidence type="ECO:0000256" key="9">
    <source>
        <dbReference type="ARBA" id="ARBA00048348"/>
    </source>
</evidence>
<dbReference type="Pfam" id="PF00194">
    <property type="entry name" value="Carb_anhydrase"/>
    <property type="match status" value="1"/>
</dbReference>
<dbReference type="GO" id="GO:0008270">
    <property type="term" value="F:zinc ion binding"/>
    <property type="evidence" value="ECO:0007669"/>
    <property type="project" value="UniProtKB-UniRule"/>
</dbReference>
<dbReference type="InterPro" id="IPR036398">
    <property type="entry name" value="CA_dom_sf"/>
</dbReference>
<evidence type="ECO:0000256" key="6">
    <source>
        <dbReference type="ARBA" id="ARBA00022723"/>
    </source>
</evidence>
<dbReference type="SUPFAM" id="SSF51069">
    <property type="entry name" value="Carbonic anhydrase"/>
    <property type="match status" value="1"/>
</dbReference>
<dbReference type="PANTHER" id="PTHR18952:SF265">
    <property type="entry name" value="CARBONIC ANHYDRASE"/>
    <property type="match status" value="1"/>
</dbReference>
<dbReference type="InterPro" id="IPR041891">
    <property type="entry name" value="Alpha_CA_prokaryot-like"/>
</dbReference>
<dbReference type="PROSITE" id="PS51144">
    <property type="entry name" value="ALPHA_CA_2"/>
    <property type="match status" value="1"/>
</dbReference>
<feature type="chain" id="PRO_5025094749" description="Carbonic anhydrase" evidence="10">
    <location>
        <begin position="26"/>
        <end position="252"/>
    </location>
</feature>
<keyword evidence="7 10" id="KW-0862">Zinc</keyword>
<dbReference type="Gene3D" id="3.10.200.10">
    <property type="entry name" value="Alpha carbonic anhydrase"/>
    <property type="match status" value="1"/>
</dbReference>
<name>A0A1M7Y327_9BACT</name>